<dbReference type="SUPFAM" id="SSF51316">
    <property type="entry name" value="Mss4-like"/>
    <property type="match status" value="1"/>
</dbReference>
<name>A0A448ZMU4_9STRA</name>
<dbReference type="GO" id="GO:0046872">
    <property type="term" value="F:metal ion binding"/>
    <property type="evidence" value="ECO:0007669"/>
    <property type="project" value="UniProtKB-KW"/>
</dbReference>
<evidence type="ECO:0000313" key="6">
    <source>
        <dbReference type="Proteomes" id="UP000291116"/>
    </source>
</evidence>
<dbReference type="OrthoDB" id="44061at2759"/>
<evidence type="ECO:0000256" key="3">
    <source>
        <dbReference type="RuleBase" id="RU365044"/>
    </source>
</evidence>
<dbReference type="PANTHER" id="PTHR10173:SF57">
    <property type="entry name" value="PEPTIDE-METHIONINE (R)-S-OXIDE REDUCTASE"/>
    <property type="match status" value="1"/>
</dbReference>
<keyword evidence="3" id="KW-0732">Signal</keyword>
<dbReference type="Proteomes" id="UP000291116">
    <property type="component" value="Unassembled WGS sequence"/>
</dbReference>
<organism evidence="5 6">
    <name type="scientific">Pseudo-nitzschia multistriata</name>
    <dbReference type="NCBI Taxonomy" id="183589"/>
    <lineage>
        <taxon>Eukaryota</taxon>
        <taxon>Sar</taxon>
        <taxon>Stramenopiles</taxon>
        <taxon>Ochrophyta</taxon>
        <taxon>Bacillariophyta</taxon>
        <taxon>Bacillariophyceae</taxon>
        <taxon>Bacillariophycidae</taxon>
        <taxon>Bacillariales</taxon>
        <taxon>Bacillariaceae</taxon>
        <taxon>Pseudo-nitzschia</taxon>
    </lineage>
</organism>
<evidence type="ECO:0000259" key="4">
    <source>
        <dbReference type="PROSITE" id="PS51790"/>
    </source>
</evidence>
<dbReference type="PANTHER" id="PTHR10173">
    <property type="entry name" value="METHIONINE SULFOXIDE REDUCTASE"/>
    <property type="match status" value="1"/>
</dbReference>
<comment type="cofactor">
    <cofactor evidence="3">
        <name>Zn(2+)</name>
        <dbReference type="ChEBI" id="CHEBI:29105"/>
    </cofactor>
    <text evidence="3">Binds 1 zinc ion per subunit.</text>
</comment>
<keyword evidence="3" id="KW-0862">Zinc</keyword>
<keyword evidence="2 3" id="KW-0560">Oxidoreductase</keyword>
<gene>
    <name evidence="5" type="ORF">PSNMU_V1.4_AUG-EV-PASAV3_0103900</name>
</gene>
<dbReference type="NCBIfam" id="TIGR00357">
    <property type="entry name" value="peptide-methionine (R)-S-oxide reductase MsrB"/>
    <property type="match status" value="1"/>
</dbReference>
<dbReference type="Gene3D" id="2.170.150.20">
    <property type="entry name" value="Peptide methionine sulfoxide reductase"/>
    <property type="match status" value="1"/>
</dbReference>
<dbReference type="GO" id="GO:0033743">
    <property type="term" value="F:peptide-methionine (R)-S-oxide reductase activity"/>
    <property type="evidence" value="ECO:0007669"/>
    <property type="project" value="UniProtKB-EC"/>
</dbReference>
<feature type="signal peptide" evidence="3">
    <location>
        <begin position="1"/>
        <end position="17"/>
    </location>
</feature>
<reference evidence="5 6" key="1">
    <citation type="submission" date="2019-01" db="EMBL/GenBank/DDBJ databases">
        <authorList>
            <person name="Ferrante I. M."/>
        </authorList>
    </citation>
    <scope>NUCLEOTIDE SEQUENCE [LARGE SCALE GENOMIC DNA]</scope>
    <source>
        <strain evidence="5 6">B856</strain>
    </source>
</reference>
<keyword evidence="6" id="KW-1185">Reference proteome</keyword>
<dbReference type="AlphaFoldDB" id="A0A448ZMU4"/>
<dbReference type="Pfam" id="PF01641">
    <property type="entry name" value="SelR"/>
    <property type="match status" value="1"/>
</dbReference>
<dbReference type="GO" id="GO:0005737">
    <property type="term" value="C:cytoplasm"/>
    <property type="evidence" value="ECO:0007669"/>
    <property type="project" value="TreeGrafter"/>
</dbReference>
<dbReference type="InterPro" id="IPR028427">
    <property type="entry name" value="Met_Sox_Rdtase_MsrB"/>
</dbReference>
<dbReference type="GO" id="GO:0006979">
    <property type="term" value="P:response to oxidative stress"/>
    <property type="evidence" value="ECO:0007669"/>
    <property type="project" value="InterPro"/>
</dbReference>
<keyword evidence="3" id="KW-0479">Metal-binding</keyword>
<dbReference type="GO" id="GO:0030091">
    <property type="term" value="P:protein repair"/>
    <property type="evidence" value="ECO:0007669"/>
    <property type="project" value="InterPro"/>
</dbReference>
<dbReference type="PROSITE" id="PS51790">
    <property type="entry name" value="MSRB"/>
    <property type="match status" value="1"/>
</dbReference>
<proteinExistence type="inferred from homology"/>
<feature type="domain" description="MsrB" evidence="4">
    <location>
        <begin position="106"/>
        <end position="235"/>
    </location>
</feature>
<evidence type="ECO:0000313" key="5">
    <source>
        <dbReference type="EMBL" id="VEU43367.1"/>
    </source>
</evidence>
<feature type="chain" id="PRO_5018815032" description="Peptide-methionine (R)-S-oxide reductase" evidence="3">
    <location>
        <begin position="18"/>
        <end position="255"/>
    </location>
</feature>
<evidence type="ECO:0000256" key="1">
    <source>
        <dbReference type="ARBA" id="ARBA00007174"/>
    </source>
</evidence>
<dbReference type="InterPro" id="IPR002579">
    <property type="entry name" value="Met_Sox_Rdtase_MsrB_dom"/>
</dbReference>
<comment type="similarity">
    <text evidence="1 3">Belongs to the MsrB Met sulfoxide reductase family.</text>
</comment>
<evidence type="ECO:0000256" key="2">
    <source>
        <dbReference type="ARBA" id="ARBA00023002"/>
    </source>
</evidence>
<dbReference type="EC" id="1.8.4.12" evidence="3"/>
<dbReference type="EMBL" id="CAACVS010000540">
    <property type="protein sequence ID" value="VEU43367.1"/>
    <property type="molecule type" value="Genomic_DNA"/>
</dbReference>
<sequence>MLTKGLGIIVFICLVWGSLSSLAFVQHDRQTAQLLSNNFSDASTRVYVSPNQSDGCSKNDDDLSDSSRRKVMQTGVFSLAMAGMPSRSEAAWKKSRSDGYNFQRTEKEWKSMLTPRQYEILRNGGTERQYSSVLEGEERNGIYSCAGCQSPLFASEAKFHSGTGWPSFATALDGVEIEPLNVVQANLGGAELRCQNCGGHLGDVFRDGFLFVGTPAAESGKRFCIDGSALVFKPSGDGEEVIGDEIPSRVQYYYN</sequence>
<dbReference type="InterPro" id="IPR011057">
    <property type="entry name" value="Mss4-like_sf"/>
</dbReference>
<accession>A0A448ZMU4</accession>
<protein>
    <recommendedName>
        <fullName evidence="3">Peptide-methionine (R)-S-oxide reductase</fullName>
        <ecNumber evidence="3">1.8.4.12</ecNumber>
    </recommendedName>
</protein>
<comment type="catalytic activity">
    <reaction evidence="3">
        <text>L-methionyl-[protein] + [thioredoxin]-disulfide + H2O = L-methionyl-(R)-S-oxide-[protein] + [thioredoxin]-dithiol</text>
        <dbReference type="Rhea" id="RHEA:24164"/>
        <dbReference type="Rhea" id="RHEA-COMP:10698"/>
        <dbReference type="Rhea" id="RHEA-COMP:10700"/>
        <dbReference type="Rhea" id="RHEA-COMP:12313"/>
        <dbReference type="Rhea" id="RHEA-COMP:12314"/>
        <dbReference type="ChEBI" id="CHEBI:15377"/>
        <dbReference type="ChEBI" id="CHEBI:16044"/>
        <dbReference type="ChEBI" id="CHEBI:29950"/>
        <dbReference type="ChEBI" id="CHEBI:45764"/>
        <dbReference type="ChEBI" id="CHEBI:50058"/>
        <dbReference type="EC" id="1.8.4.12"/>
    </reaction>
</comment>